<evidence type="ECO:0000313" key="5">
    <source>
        <dbReference type="Proteomes" id="UP000422221"/>
    </source>
</evidence>
<evidence type="ECO:0000256" key="2">
    <source>
        <dbReference type="ARBA" id="ARBA00022729"/>
    </source>
</evidence>
<organism evidence="4 5">
    <name type="scientific">Bacteroides salyersiae</name>
    <dbReference type="NCBI Taxonomy" id="291644"/>
    <lineage>
        <taxon>Bacteria</taxon>
        <taxon>Pseudomonadati</taxon>
        <taxon>Bacteroidota</taxon>
        <taxon>Bacteroidia</taxon>
        <taxon>Bacteroidales</taxon>
        <taxon>Bacteroidaceae</taxon>
        <taxon>Bacteroides</taxon>
    </lineage>
</organism>
<evidence type="ECO:0000256" key="1">
    <source>
        <dbReference type="ARBA" id="ARBA00004196"/>
    </source>
</evidence>
<reference evidence="4 5" key="1">
    <citation type="journal article" date="2019" name="Nat. Med.">
        <title>A library of human gut bacterial isolates paired with longitudinal multiomics data enables mechanistic microbiome research.</title>
        <authorList>
            <person name="Poyet M."/>
            <person name="Groussin M."/>
            <person name="Gibbons S.M."/>
            <person name="Avila-Pacheco J."/>
            <person name="Jiang X."/>
            <person name="Kearney S.M."/>
            <person name="Perrotta A.R."/>
            <person name="Berdy B."/>
            <person name="Zhao S."/>
            <person name="Lieberman T.D."/>
            <person name="Swanson P.K."/>
            <person name="Smith M."/>
            <person name="Roesemann S."/>
            <person name="Alexander J.E."/>
            <person name="Rich S.A."/>
            <person name="Livny J."/>
            <person name="Vlamakis H."/>
            <person name="Clish C."/>
            <person name="Bullock K."/>
            <person name="Deik A."/>
            <person name="Scott J."/>
            <person name="Pierce K.A."/>
            <person name="Xavier R.J."/>
            <person name="Alm E.J."/>
        </authorList>
    </citation>
    <scope>NUCLEOTIDE SEQUENCE [LARGE SCALE GENOMIC DNA]</scope>
    <source>
        <strain evidence="4 5">BIOML-A10</strain>
    </source>
</reference>
<dbReference type="EMBL" id="VWMK01000017">
    <property type="protein sequence ID" value="KAA3761471.1"/>
    <property type="molecule type" value="Genomic_DNA"/>
</dbReference>
<accession>A0A7J4XG00</accession>
<dbReference type="PROSITE" id="PS51257">
    <property type="entry name" value="PROKAR_LIPOPROTEIN"/>
    <property type="match status" value="1"/>
</dbReference>
<dbReference type="Pfam" id="PF09375">
    <property type="entry name" value="Peptidase_M75"/>
    <property type="match status" value="1"/>
</dbReference>
<dbReference type="GO" id="GO:0030313">
    <property type="term" value="C:cell envelope"/>
    <property type="evidence" value="ECO:0007669"/>
    <property type="project" value="UniProtKB-SubCell"/>
</dbReference>
<dbReference type="Proteomes" id="UP000422221">
    <property type="component" value="Unassembled WGS sequence"/>
</dbReference>
<dbReference type="InterPro" id="IPR038352">
    <property type="entry name" value="Imelysin_sf"/>
</dbReference>
<dbReference type="CDD" id="cd14658">
    <property type="entry name" value="Imelysin-like_IrpA"/>
    <property type="match status" value="1"/>
</dbReference>
<evidence type="ECO:0000313" key="4">
    <source>
        <dbReference type="EMBL" id="KAA3761471.1"/>
    </source>
</evidence>
<evidence type="ECO:0000259" key="3">
    <source>
        <dbReference type="Pfam" id="PF09375"/>
    </source>
</evidence>
<dbReference type="InterPro" id="IPR034982">
    <property type="entry name" value="Imelysin-like_IrpA"/>
</dbReference>
<keyword evidence="2" id="KW-0732">Signal</keyword>
<dbReference type="AlphaFoldDB" id="A0A7J4XG00"/>
<protein>
    <submittedName>
        <fullName evidence="4">Peptidase M75</fullName>
    </submittedName>
</protein>
<feature type="domain" description="Imelysin-like" evidence="3">
    <location>
        <begin position="63"/>
        <end position="381"/>
    </location>
</feature>
<dbReference type="InterPro" id="IPR018976">
    <property type="entry name" value="Imelysin-like"/>
</dbReference>
<comment type="caution">
    <text evidence="4">The sequence shown here is derived from an EMBL/GenBank/DDBJ whole genome shotgun (WGS) entry which is preliminary data.</text>
</comment>
<sequence>MKKRSLFPILLIGFTLGLTSCNEDSKKEDITTNPFANLPADSGQKPTTEQMDAAIANFVDNVAIPTYAELVNKMTLLKNAVDKFIASGTKTDLENACDAWRDARKPWEESEAFLFGAADKKSYDPSLDSWPLDKEGIDQILETGNWDAIEGDVNEDESAVNPPQNLRGFHTAEYLLFNEGDARDIADYTNNMKIYLQKVVTRMLSDVTNMHKGWTTGLPGDEDLPTAYGAALKEHNGTYGISSIYVAIETMLNDNNGMAAIANEVGTAKIADPVNAWNSGDKEGGVLAVESWYSWNSLTDYVDNIVSIKNCYLGGRNGEYNEAESLSALVKIINPTLDQLIRQQIEDTMDAINDIPKPFRNNLGASVEIKKAQNACAYLNTGLGLVRGKLASN</sequence>
<gene>
    <name evidence="4" type="ORF">F3F73_16390</name>
</gene>
<dbReference type="GeneID" id="93116861"/>
<name>A0A7J4XG00_9BACE</name>
<comment type="subcellular location">
    <subcellularLocation>
        <location evidence="1">Cell envelope</location>
    </subcellularLocation>
</comment>
<dbReference type="Gene3D" id="1.20.1420.20">
    <property type="entry name" value="M75 peptidase, HXXE motif"/>
    <property type="match status" value="1"/>
</dbReference>
<dbReference type="RefSeq" id="WP_005923148.1">
    <property type="nucleotide sequence ID" value="NZ_CABKSE010000001.1"/>
</dbReference>
<proteinExistence type="predicted"/>